<evidence type="ECO:0000313" key="3">
    <source>
        <dbReference type="EMBL" id="AQS55050.1"/>
    </source>
</evidence>
<evidence type="ECO:0000256" key="1">
    <source>
        <dbReference type="SAM" id="MobiDB-lite"/>
    </source>
</evidence>
<evidence type="ECO:0000313" key="4">
    <source>
        <dbReference type="Proteomes" id="UP000188603"/>
    </source>
</evidence>
<keyword evidence="2" id="KW-0812">Transmembrane</keyword>
<evidence type="ECO:0008006" key="5">
    <source>
        <dbReference type="Google" id="ProtNLM"/>
    </source>
</evidence>
<accession>A0A1U9K4W0</accession>
<keyword evidence="2" id="KW-0472">Membrane</keyword>
<keyword evidence="4" id="KW-1185">Reference proteome</keyword>
<dbReference type="KEGG" id="ntr:B0W44_03940"/>
<protein>
    <recommendedName>
        <fullName evidence="5">Aminodeoxychorismate lyase</fullName>
    </recommendedName>
</protein>
<dbReference type="STRING" id="1471761.B0W44_03940"/>
<name>A0A1U9K4W0_9BACL</name>
<evidence type="ECO:0000256" key="2">
    <source>
        <dbReference type="SAM" id="Phobius"/>
    </source>
</evidence>
<gene>
    <name evidence="3" type="ORF">B0W44_03940</name>
</gene>
<dbReference type="EMBL" id="CP019699">
    <property type="protein sequence ID" value="AQS55050.1"/>
    <property type="molecule type" value="Genomic_DNA"/>
</dbReference>
<proteinExistence type="predicted"/>
<reference evidence="3 4" key="1">
    <citation type="journal article" date="2015" name="Int. J. Syst. Evol. Microbiol.">
        <title>Novibacillus thermophilus gen. nov., sp. nov., a Gram-staining-negative and moderately thermophilic member of the family Thermoactinomycetaceae.</title>
        <authorList>
            <person name="Yang G."/>
            <person name="Chen J."/>
            <person name="Zhou S."/>
        </authorList>
    </citation>
    <scope>NUCLEOTIDE SEQUENCE [LARGE SCALE GENOMIC DNA]</scope>
    <source>
        <strain evidence="3 4">SG-1</strain>
    </source>
</reference>
<keyword evidence="2" id="KW-1133">Transmembrane helix</keyword>
<feature type="transmembrane region" description="Helical" evidence="2">
    <location>
        <begin position="124"/>
        <end position="142"/>
    </location>
</feature>
<dbReference type="Proteomes" id="UP000188603">
    <property type="component" value="Chromosome"/>
</dbReference>
<dbReference type="Gene3D" id="3.30.1490.480">
    <property type="entry name" value="Endolytic murein transglycosylase"/>
    <property type="match status" value="1"/>
</dbReference>
<feature type="compositionally biased region" description="Basic and acidic residues" evidence="1">
    <location>
        <begin position="190"/>
        <end position="199"/>
    </location>
</feature>
<feature type="region of interest" description="Disordered" evidence="1">
    <location>
        <begin position="190"/>
        <end position="231"/>
    </location>
</feature>
<dbReference type="OrthoDB" id="2942983at2"/>
<feature type="compositionally biased region" description="Basic and acidic residues" evidence="1">
    <location>
        <begin position="206"/>
        <end position="230"/>
    </location>
</feature>
<organism evidence="3 4">
    <name type="scientific">Novibacillus thermophilus</name>
    <dbReference type="NCBI Taxonomy" id="1471761"/>
    <lineage>
        <taxon>Bacteria</taxon>
        <taxon>Bacillati</taxon>
        <taxon>Bacillota</taxon>
        <taxon>Bacilli</taxon>
        <taxon>Bacillales</taxon>
        <taxon>Thermoactinomycetaceae</taxon>
        <taxon>Novibacillus</taxon>
    </lineage>
</organism>
<dbReference type="RefSeq" id="WP_077718867.1">
    <property type="nucleotide sequence ID" value="NZ_CP019699.1"/>
</dbReference>
<sequence length="295" mass="33020">MNAVHANDRLFQQLIGKKLRKVLKELGFPEVSPDVFDSETILIFQQHMAKMPTSHQMAVQQLVRSLHKGRVTAIQTLEDGQTQLTVDFVHLGYLCSVQLVHWHENWDMKGPPTMVKAPKRTAPVLATTAVFAVLLLGSAWMWSSGGFGARSNAMSVKDAIQYIEAEGYIVMTPEEKNEMVTAAEENGYEKARQKLAKQEETDESGEDSHTEGDKGQDSSADDEKEKKKEWTFTMKEGMTSKDVVSALKEYGLIEDELAFAQKLEDAGIATKVRPGKYTFTSDMSEKEIMQALEPK</sequence>
<dbReference type="AlphaFoldDB" id="A0A1U9K4W0"/>